<dbReference type="Proteomes" id="UP000789920">
    <property type="component" value="Unassembled WGS sequence"/>
</dbReference>
<evidence type="ECO:0000313" key="1">
    <source>
        <dbReference type="EMBL" id="CAG8720032.1"/>
    </source>
</evidence>
<dbReference type="EMBL" id="CAJVQC010022884">
    <property type="protein sequence ID" value="CAG8720032.1"/>
    <property type="molecule type" value="Genomic_DNA"/>
</dbReference>
<feature type="non-terminal residue" evidence="1">
    <location>
        <position position="1"/>
    </location>
</feature>
<protein>
    <submittedName>
        <fullName evidence="1">10727_t:CDS:1</fullName>
    </submittedName>
</protein>
<organism evidence="1 2">
    <name type="scientific">Racocetra persica</name>
    <dbReference type="NCBI Taxonomy" id="160502"/>
    <lineage>
        <taxon>Eukaryota</taxon>
        <taxon>Fungi</taxon>
        <taxon>Fungi incertae sedis</taxon>
        <taxon>Mucoromycota</taxon>
        <taxon>Glomeromycotina</taxon>
        <taxon>Glomeromycetes</taxon>
        <taxon>Diversisporales</taxon>
        <taxon>Gigasporaceae</taxon>
        <taxon>Racocetra</taxon>
    </lineage>
</organism>
<keyword evidence="2" id="KW-1185">Reference proteome</keyword>
<comment type="caution">
    <text evidence="1">The sequence shown here is derived from an EMBL/GenBank/DDBJ whole genome shotgun (WGS) entry which is preliminary data.</text>
</comment>
<evidence type="ECO:0000313" key="2">
    <source>
        <dbReference type="Proteomes" id="UP000789920"/>
    </source>
</evidence>
<gene>
    <name evidence="1" type="ORF">RPERSI_LOCUS11225</name>
</gene>
<reference evidence="1" key="1">
    <citation type="submission" date="2021-06" db="EMBL/GenBank/DDBJ databases">
        <authorList>
            <person name="Kallberg Y."/>
            <person name="Tangrot J."/>
            <person name="Rosling A."/>
        </authorList>
    </citation>
    <scope>NUCLEOTIDE SEQUENCE</scope>
    <source>
        <strain evidence="1">MA461A</strain>
    </source>
</reference>
<proteinExistence type="predicted"/>
<sequence>MKFCVPFLEQNKKIWQERKDNGSTPSLSNKNSVSFDSRKTSPISAVPPARTTNHQLPGNASYLLQMPNLPDGSEVDILSTTGASDSPLNSRHDTQRNTNWQRFSRNNQSLSNTVYASTYTSTDNISNQNDLNNNRPSISTICCCIQ</sequence>
<accession>A0ACA9PUB9</accession>
<name>A0ACA9PUB9_9GLOM</name>